<feature type="non-terminal residue" evidence="3">
    <location>
        <position position="220"/>
    </location>
</feature>
<feature type="compositionally biased region" description="Basic and acidic residues" evidence="1">
    <location>
        <begin position="119"/>
        <end position="134"/>
    </location>
</feature>
<evidence type="ECO:0000313" key="3">
    <source>
        <dbReference type="EMBL" id="EQD54003.1"/>
    </source>
</evidence>
<reference evidence="3" key="2">
    <citation type="journal article" date="2014" name="ISME J.">
        <title>Microbial stratification in low pH oxic and suboxic macroscopic growths along an acid mine drainage.</title>
        <authorList>
            <person name="Mendez-Garcia C."/>
            <person name="Mesa V."/>
            <person name="Sprenger R.R."/>
            <person name="Richter M."/>
            <person name="Diez M.S."/>
            <person name="Solano J."/>
            <person name="Bargiela R."/>
            <person name="Golyshina O.V."/>
            <person name="Manteca A."/>
            <person name="Ramos J.L."/>
            <person name="Gallego J.R."/>
            <person name="Llorente I."/>
            <person name="Martins Dos Santos V.A."/>
            <person name="Jensen O.N."/>
            <person name="Pelaez A.I."/>
            <person name="Sanchez J."/>
            <person name="Ferrer M."/>
        </authorList>
    </citation>
    <scope>NUCLEOTIDE SEQUENCE</scope>
</reference>
<dbReference type="AlphaFoldDB" id="T1AB27"/>
<evidence type="ECO:0000259" key="2">
    <source>
        <dbReference type="Pfam" id="PF01609"/>
    </source>
</evidence>
<reference evidence="3" key="1">
    <citation type="submission" date="2013-08" db="EMBL/GenBank/DDBJ databases">
        <authorList>
            <person name="Mendez C."/>
            <person name="Richter M."/>
            <person name="Ferrer M."/>
            <person name="Sanchez J."/>
        </authorList>
    </citation>
    <scope>NUCLEOTIDE SEQUENCE</scope>
</reference>
<protein>
    <submittedName>
        <fullName evidence="3">Transposase, IS4 family protein</fullName>
    </submittedName>
</protein>
<feature type="domain" description="Transposase IS4-like" evidence="2">
    <location>
        <begin position="109"/>
        <end position="213"/>
    </location>
</feature>
<dbReference type="GO" id="GO:0006313">
    <property type="term" value="P:DNA transposition"/>
    <property type="evidence" value="ECO:0007669"/>
    <property type="project" value="InterPro"/>
</dbReference>
<proteinExistence type="predicted"/>
<sequence>MNIDDLKTKIHEVLAAARIVVQRHGHTRKYAKHIVALIVKQLKNGIPDRELAEFLSNDEIGKSLGYRKGFNFTIFSKVRKSADEIMPETYDLVTSQVMKGKQVRLMAQDSDDVPAHSQNDADARLGHRTPSKKEQFANKSAAKEFVFGYKLHLVADAETELPLCPAIAPANRNDKKFFSELYNAVKKRFTINYEAKFLADSQYDSTDVYQELHHDSVKPL</sequence>
<dbReference type="EMBL" id="AUZZ01004346">
    <property type="protein sequence ID" value="EQD54003.1"/>
    <property type="molecule type" value="Genomic_DNA"/>
</dbReference>
<dbReference type="InterPro" id="IPR002559">
    <property type="entry name" value="Transposase_11"/>
</dbReference>
<name>T1AB27_9ZZZZ</name>
<comment type="caution">
    <text evidence="3">The sequence shown here is derived from an EMBL/GenBank/DDBJ whole genome shotgun (WGS) entry which is preliminary data.</text>
</comment>
<dbReference type="GO" id="GO:0003677">
    <property type="term" value="F:DNA binding"/>
    <property type="evidence" value="ECO:0007669"/>
    <property type="project" value="InterPro"/>
</dbReference>
<organism evidence="3">
    <name type="scientific">mine drainage metagenome</name>
    <dbReference type="NCBI Taxonomy" id="410659"/>
    <lineage>
        <taxon>unclassified sequences</taxon>
        <taxon>metagenomes</taxon>
        <taxon>ecological metagenomes</taxon>
    </lineage>
</organism>
<feature type="region of interest" description="Disordered" evidence="1">
    <location>
        <begin position="108"/>
        <end position="134"/>
    </location>
</feature>
<dbReference type="GO" id="GO:0004803">
    <property type="term" value="F:transposase activity"/>
    <property type="evidence" value="ECO:0007669"/>
    <property type="project" value="InterPro"/>
</dbReference>
<accession>T1AB27</accession>
<evidence type="ECO:0000256" key="1">
    <source>
        <dbReference type="SAM" id="MobiDB-lite"/>
    </source>
</evidence>
<dbReference type="Pfam" id="PF01609">
    <property type="entry name" value="DDE_Tnp_1"/>
    <property type="match status" value="1"/>
</dbReference>
<gene>
    <name evidence="3" type="ORF">B2A_06174</name>
</gene>